<dbReference type="RefSeq" id="WP_023172146.1">
    <property type="nucleotide sequence ID" value="NC_022600.1"/>
</dbReference>
<keyword evidence="2 3" id="KW-0802">TPR repeat</keyword>
<keyword evidence="6" id="KW-1185">Reference proteome</keyword>
<dbReference type="GO" id="GO:0009279">
    <property type="term" value="C:cell outer membrane"/>
    <property type="evidence" value="ECO:0007669"/>
    <property type="project" value="TreeGrafter"/>
</dbReference>
<reference evidence="5 6" key="1">
    <citation type="journal article" date="2013" name="PLoS ONE">
        <title>Cultivation and Complete Genome Sequencing of Gloeobacter kilaueensis sp. nov., from a Lava Cave in Kilauea Caldera, Hawai'i.</title>
        <authorList>
            <person name="Saw J.H."/>
            <person name="Schatz M."/>
            <person name="Brown M.V."/>
            <person name="Kunkel D.D."/>
            <person name="Foster J.S."/>
            <person name="Shick H."/>
            <person name="Christensen S."/>
            <person name="Hou S."/>
            <person name="Wan X."/>
            <person name="Donachie S.P."/>
        </authorList>
    </citation>
    <scope>NUCLEOTIDE SEQUENCE [LARGE SCALE GENOMIC DNA]</scope>
    <source>
        <strain evidence="6">JS</strain>
    </source>
</reference>
<dbReference type="SMART" id="SM00028">
    <property type="entry name" value="TPR"/>
    <property type="match status" value="3"/>
</dbReference>
<name>U5QDR6_GLOK1</name>
<dbReference type="PROSITE" id="PS50005">
    <property type="entry name" value="TPR"/>
    <property type="match status" value="1"/>
</dbReference>
<sequence length="330" mass="35886">MKHLWPLSLSLAALAWTVPIGSLRAETNVKQLFKDAYTQQNKGNYTKALRIWNEVVRRNPTEPAAYVNRGITRYLMRDLRGAADDFSQAISFKDDYADAYFDRAAIYRDLKEYDLAIADYQRYLQLAPNAPDADQARELLSALRKRPGIRTASSRPAPPPVQSRPSPVAPVSRPAAPSAPPPDRQPAPETASTAAPAPGPDAAPPLVSPSTPASTTDPSPPAPVLRTAPPPVASLPSSKSRAGGSAVSVGRVSGYDATTDDILLGLRLGVERNVLSRDASVYKQAQNFVVRMKRGATVDQALEATGLDRQSFLRLAWRGAAWRTYKIYIK</sequence>
<dbReference type="Proteomes" id="UP000017396">
    <property type="component" value="Chromosome"/>
</dbReference>
<evidence type="ECO:0000256" key="4">
    <source>
        <dbReference type="SAM" id="MobiDB-lite"/>
    </source>
</evidence>
<evidence type="ECO:0000313" key="6">
    <source>
        <dbReference type="Proteomes" id="UP000017396"/>
    </source>
</evidence>
<feature type="region of interest" description="Disordered" evidence="4">
    <location>
        <begin position="145"/>
        <end position="247"/>
    </location>
</feature>
<organism evidence="5 6">
    <name type="scientific">Gloeobacter kilaueensis (strain ATCC BAA-2537 / CCAP 1431/1 / ULC 316 / JS1)</name>
    <dbReference type="NCBI Taxonomy" id="1183438"/>
    <lineage>
        <taxon>Bacteria</taxon>
        <taxon>Bacillati</taxon>
        <taxon>Cyanobacteriota</taxon>
        <taxon>Cyanophyceae</taxon>
        <taxon>Gloeobacterales</taxon>
        <taxon>Gloeobacteraceae</taxon>
        <taxon>Gloeobacter</taxon>
    </lineage>
</organism>
<gene>
    <name evidence="5" type="primary">kgd</name>
    <name evidence="5" type="ORF">GKIL_0846</name>
</gene>
<dbReference type="PANTHER" id="PTHR44858">
    <property type="entry name" value="TETRATRICOPEPTIDE REPEAT PROTEIN 6"/>
    <property type="match status" value="1"/>
</dbReference>
<dbReference type="PANTHER" id="PTHR44858:SF1">
    <property type="entry name" value="UDP-N-ACETYLGLUCOSAMINE--PEPTIDE N-ACETYLGLUCOSAMINYLTRANSFERASE SPINDLY-RELATED"/>
    <property type="match status" value="1"/>
</dbReference>
<keyword evidence="1" id="KW-0677">Repeat</keyword>
<evidence type="ECO:0000313" key="5">
    <source>
        <dbReference type="EMBL" id="AGY57092.1"/>
    </source>
</evidence>
<dbReference type="PROSITE" id="PS50293">
    <property type="entry name" value="TPR_REGION"/>
    <property type="match status" value="1"/>
</dbReference>
<dbReference type="Gene3D" id="1.25.40.10">
    <property type="entry name" value="Tetratricopeptide repeat domain"/>
    <property type="match status" value="1"/>
</dbReference>
<evidence type="ECO:0000256" key="2">
    <source>
        <dbReference type="ARBA" id="ARBA00022803"/>
    </source>
</evidence>
<dbReference type="GO" id="GO:0046813">
    <property type="term" value="P:receptor-mediated virion attachment to host cell"/>
    <property type="evidence" value="ECO:0007669"/>
    <property type="project" value="TreeGrafter"/>
</dbReference>
<dbReference type="KEGG" id="glj:GKIL_0846"/>
<dbReference type="OrthoDB" id="479590at2"/>
<evidence type="ECO:0000256" key="3">
    <source>
        <dbReference type="PROSITE-ProRule" id="PRU00339"/>
    </source>
</evidence>
<feature type="repeat" description="TPR" evidence="3">
    <location>
        <begin position="97"/>
        <end position="130"/>
    </location>
</feature>
<dbReference type="HOGENOM" id="CLU_841355_0_0_3"/>
<dbReference type="Pfam" id="PF00515">
    <property type="entry name" value="TPR_1"/>
    <property type="match status" value="1"/>
</dbReference>
<dbReference type="SUPFAM" id="SSF48452">
    <property type="entry name" value="TPR-like"/>
    <property type="match status" value="1"/>
</dbReference>
<dbReference type="eggNOG" id="COG0457">
    <property type="taxonomic scope" value="Bacteria"/>
</dbReference>
<feature type="compositionally biased region" description="Low complexity" evidence="4">
    <location>
        <begin position="208"/>
        <end position="217"/>
    </location>
</feature>
<dbReference type="InterPro" id="IPR019734">
    <property type="entry name" value="TPR_rpt"/>
</dbReference>
<accession>U5QDR6</accession>
<feature type="compositionally biased region" description="Low complexity" evidence="4">
    <location>
        <begin position="237"/>
        <end position="247"/>
    </location>
</feature>
<dbReference type="InterPro" id="IPR011990">
    <property type="entry name" value="TPR-like_helical_dom_sf"/>
</dbReference>
<feature type="compositionally biased region" description="Low complexity" evidence="4">
    <location>
        <begin position="187"/>
        <end position="196"/>
    </location>
</feature>
<feature type="compositionally biased region" description="Low complexity" evidence="4">
    <location>
        <begin position="163"/>
        <end position="176"/>
    </location>
</feature>
<feature type="compositionally biased region" description="Pro residues" evidence="4">
    <location>
        <begin position="218"/>
        <end position="233"/>
    </location>
</feature>
<protein>
    <submittedName>
        <fullName evidence="5">Alpha-ketoglutarate decarboxylase</fullName>
    </submittedName>
</protein>
<evidence type="ECO:0000256" key="1">
    <source>
        <dbReference type="ARBA" id="ARBA00022737"/>
    </source>
</evidence>
<feature type="compositionally biased region" description="Pro residues" evidence="4">
    <location>
        <begin position="197"/>
        <end position="207"/>
    </location>
</feature>
<dbReference type="EMBL" id="CP003587">
    <property type="protein sequence ID" value="AGY57092.1"/>
    <property type="molecule type" value="Genomic_DNA"/>
</dbReference>
<dbReference type="AlphaFoldDB" id="U5QDR6"/>
<proteinExistence type="predicted"/>
<dbReference type="InterPro" id="IPR050498">
    <property type="entry name" value="Ycf3"/>
</dbReference>
<dbReference type="Pfam" id="PF13432">
    <property type="entry name" value="TPR_16"/>
    <property type="match status" value="1"/>
</dbReference>
<dbReference type="STRING" id="1183438.GKIL_0846"/>